<feature type="domain" description="Peptidase M28" evidence="2">
    <location>
        <begin position="109"/>
        <end position="297"/>
    </location>
</feature>
<keyword evidence="4" id="KW-1185">Reference proteome</keyword>
<sequence length="758" mass="81520">MRHVSPLAVWSACGLAFLLAWLMLQPRAAPLPTGPFVPGFSAARAQAHVQVLAQAPRPAGSSTNARARAYLLARIRALGLEPEVQVDTVSATSWDWMSHGHSTMATARNIVVRKRGLARHGAVLAMAHYDSAATTPGAADGGASAAALLETLRVLQAGPPLDNDLLFVFTDADTAQAMGARAFMQSHPWAKQVRVALRFDNAGNRGPLELIGAAHADGFAMDAWARGAPAPQGSSFMAELYERLPQSGGAAPLATGTFPVLHFATTQGPLGWEGMHDLPQRLSSASLQHEGDTMLALLRRLGNANLAFASPPRGEVYFALPLAGMVHYDYRLIWPLALLACALGTWACRTALRNRISGTDIADAMFSVLFITVFATFAAYLCREALPVLQARYPAAVLADDGGVRWQLAAFMLVPAAVFIALQRRLQQRLGVAATALGVLLAADVALVATCIRAPGASYVLAWPLLSGQAAWLVLMSARAWTPARRAAVAVTGALPALVLLLPAVHGSFAFFTPAWLVLPSSLVCLLAGLCGMALDALARRWLVRPLLVGAGVSFGMAYAAVPQVPEFPAPNRLVYYKDTPSWQAFWLHPAGPLDAWTRQVFPNTLHPYALPYLFGPDADPVWYAAAQKDDSVAWPDLVIDKDERSPRQRHVEFTLRSKNRAPDIIVRVQGACPWRTSVNGRVLTEKSCFSWHVTLHGMEDEALRFAFDFAGDPPFLVYVQERIPGLPGRDLPPRPAGLPPLLPLAGTTVAADVLRFP</sequence>
<reference evidence="3" key="1">
    <citation type="submission" date="2022-08" db="EMBL/GenBank/DDBJ databases">
        <title>Reclassification of Massilia species as members of the genera Telluria, Duganella, Pseudoduganella, Mokoshia gen. nov. and Zemynaea gen. nov. using orthogonal and non-orthogonal genome-based approaches.</title>
        <authorList>
            <person name="Bowman J.P."/>
        </authorList>
    </citation>
    <scope>NUCLEOTIDE SEQUENCE</scope>
    <source>
        <strain evidence="3">LMG 11547</strain>
    </source>
</reference>
<evidence type="ECO:0000256" key="1">
    <source>
        <dbReference type="SAM" id="Phobius"/>
    </source>
</evidence>
<feature type="transmembrane region" description="Helical" evidence="1">
    <location>
        <begin position="406"/>
        <end position="423"/>
    </location>
</feature>
<dbReference type="InterPro" id="IPR045175">
    <property type="entry name" value="M28_fam"/>
</dbReference>
<feature type="transmembrane region" description="Helical" evidence="1">
    <location>
        <begin position="487"/>
        <end position="509"/>
    </location>
</feature>
<feature type="transmembrane region" description="Helical" evidence="1">
    <location>
        <begin position="542"/>
        <end position="562"/>
    </location>
</feature>
<dbReference type="Pfam" id="PF04389">
    <property type="entry name" value="Peptidase_M28"/>
    <property type="match status" value="1"/>
</dbReference>
<dbReference type="SUPFAM" id="SSF53187">
    <property type="entry name" value="Zn-dependent exopeptidases"/>
    <property type="match status" value="1"/>
</dbReference>
<feature type="transmembrane region" description="Helical" evidence="1">
    <location>
        <begin position="515"/>
        <end position="535"/>
    </location>
</feature>
<keyword evidence="1" id="KW-0812">Transmembrane</keyword>
<evidence type="ECO:0000259" key="2">
    <source>
        <dbReference type="Pfam" id="PF04389"/>
    </source>
</evidence>
<protein>
    <submittedName>
        <fullName evidence="3">M28 family peptidase</fullName>
    </submittedName>
</protein>
<dbReference type="InterPro" id="IPR007484">
    <property type="entry name" value="Peptidase_M28"/>
</dbReference>
<evidence type="ECO:0000313" key="3">
    <source>
        <dbReference type="EMBL" id="MCS0629105.1"/>
    </source>
</evidence>
<comment type="caution">
    <text evidence="3">The sequence shown here is derived from an EMBL/GenBank/DDBJ whole genome shotgun (WGS) entry which is preliminary data.</text>
</comment>
<dbReference type="PANTHER" id="PTHR12147:SF26">
    <property type="entry name" value="PEPTIDASE M28 DOMAIN-CONTAINING PROTEIN"/>
    <property type="match status" value="1"/>
</dbReference>
<evidence type="ECO:0000313" key="4">
    <source>
        <dbReference type="Proteomes" id="UP001165263"/>
    </source>
</evidence>
<keyword evidence="1" id="KW-0472">Membrane</keyword>
<feature type="transmembrane region" description="Helical" evidence="1">
    <location>
        <begin position="332"/>
        <end position="352"/>
    </location>
</feature>
<name>A0ABT2BVF0_9BURK</name>
<keyword evidence="1" id="KW-1133">Transmembrane helix</keyword>
<dbReference type="PANTHER" id="PTHR12147">
    <property type="entry name" value="METALLOPEPTIDASE M28 FAMILY MEMBER"/>
    <property type="match status" value="1"/>
</dbReference>
<dbReference type="RefSeq" id="WP_259448276.1">
    <property type="nucleotide sequence ID" value="NZ_CP119520.1"/>
</dbReference>
<dbReference type="Proteomes" id="UP001165263">
    <property type="component" value="Unassembled WGS sequence"/>
</dbReference>
<dbReference type="EMBL" id="JANUHC010000002">
    <property type="protein sequence ID" value="MCS0629105.1"/>
    <property type="molecule type" value="Genomic_DNA"/>
</dbReference>
<proteinExistence type="predicted"/>
<feature type="transmembrane region" description="Helical" evidence="1">
    <location>
        <begin position="456"/>
        <end position="475"/>
    </location>
</feature>
<organism evidence="3 4">
    <name type="scientific">Telluria mixta</name>
    <dbReference type="NCBI Taxonomy" id="34071"/>
    <lineage>
        <taxon>Bacteria</taxon>
        <taxon>Pseudomonadati</taxon>
        <taxon>Pseudomonadota</taxon>
        <taxon>Betaproteobacteria</taxon>
        <taxon>Burkholderiales</taxon>
        <taxon>Oxalobacteraceae</taxon>
        <taxon>Telluria group</taxon>
        <taxon>Telluria</taxon>
    </lineage>
</organism>
<accession>A0ABT2BVF0</accession>
<feature type="transmembrane region" description="Helical" evidence="1">
    <location>
        <begin position="364"/>
        <end position="386"/>
    </location>
</feature>
<dbReference type="Gene3D" id="3.40.630.10">
    <property type="entry name" value="Zn peptidases"/>
    <property type="match status" value="1"/>
</dbReference>
<gene>
    <name evidence="3" type="ORF">NX786_07135</name>
</gene>
<feature type="transmembrane region" description="Helical" evidence="1">
    <location>
        <begin position="430"/>
        <end position="450"/>
    </location>
</feature>